<evidence type="ECO:0000313" key="2">
    <source>
        <dbReference type="EMBL" id="RNF85450.1"/>
    </source>
</evidence>
<feature type="signal peptide" evidence="1">
    <location>
        <begin position="1"/>
        <end position="22"/>
    </location>
</feature>
<dbReference type="PROSITE" id="PS51257">
    <property type="entry name" value="PROKAR_LIPOPROTEIN"/>
    <property type="match status" value="1"/>
</dbReference>
<evidence type="ECO:0000256" key="1">
    <source>
        <dbReference type="SAM" id="SignalP"/>
    </source>
</evidence>
<dbReference type="EMBL" id="RIBS01000002">
    <property type="protein sequence ID" value="RNF85450.1"/>
    <property type="molecule type" value="Genomic_DNA"/>
</dbReference>
<accession>A0A3M8T2V0</accession>
<dbReference type="Gene3D" id="3.10.450.50">
    <property type="match status" value="1"/>
</dbReference>
<dbReference type="Proteomes" id="UP000267049">
    <property type="component" value="Unassembled WGS sequence"/>
</dbReference>
<keyword evidence="3" id="KW-1185">Reference proteome</keyword>
<dbReference type="RefSeq" id="WP_148040971.1">
    <property type="nucleotide sequence ID" value="NZ_RIBS01000002.1"/>
</dbReference>
<dbReference type="SUPFAM" id="SSF54427">
    <property type="entry name" value="NTF2-like"/>
    <property type="match status" value="1"/>
</dbReference>
<dbReference type="InterPro" id="IPR032710">
    <property type="entry name" value="NTF2-like_dom_sf"/>
</dbReference>
<dbReference type="AlphaFoldDB" id="A0A3M8T2V0"/>
<name>A0A3M8T2V0_9GAMM</name>
<gene>
    <name evidence="2" type="ORF">EER27_06750</name>
</gene>
<organism evidence="2 3">
    <name type="scientific">Montanilutibacter psychrotolerans</name>
    <dbReference type="NCBI Taxonomy" id="1327343"/>
    <lineage>
        <taxon>Bacteria</taxon>
        <taxon>Pseudomonadati</taxon>
        <taxon>Pseudomonadota</taxon>
        <taxon>Gammaproteobacteria</taxon>
        <taxon>Lysobacterales</taxon>
        <taxon>Lysobacteraceae</taxon>
        <taxon>Montanilutibacter</taxon>
    </lineage>
</organism>
<proteinExistence type="predicted"/>
<sequence>MAAKFGKVRVAMVVLLASLALVACRREPAEQRLRAAVQELQTAIEARDSDAVEDVLAADFIGPEGLDRQGARRLAAAMFLRHGDVGANLGPLDIELKGANAVVRFPAVVRGGELLSGSGGAYDVETGWREESGEWRLYRAQWTPVL</sequence>
<evidence type="ECO:0000313" key="3">
    <source>
        <dbReference type="Proteomes" id="UP000267049"/>
    </source>
</evidence>
<feature type="chain" id="PRO_5018082660" evidence="1">
    <location>
        <begin position="23"/>
        <end position="146"/>
    </location>
</feature>
<keyword evidence="1" id="KW-0732">Signal</keyword>
<dbReference type="OrthoDB" id="5801455at2"/>
<protein>
    <submittedName>
        <fullName evidence="2">Nuclear transport factor 2 family protein</fullName>
    </submittedName>
</protein>
<reference evidence="2 3" key="1">
    <citation type="submission" date="2018-11" db="EMBL/GenBank/DDBJ databases">
        <title>Lysobacter cryohumiis sp. nov., isolated from soil in the Tianshan Mountains, Xinjiang, China.</title>
        <authorList>
            <person name="Luo Y."/>
            <person name="Sheng H."/>
        </authorList>
    </citation>
    <scope>NUCLEOTIDE SEQUENCE [LARGE SCALE GENOMIC DNA]</scope>
    <source>
        <strain evidence="2 3">ZS60</strain>
    </source>
</reference>
<comment type="caution">
    <text evidence="2">The sequence shown here is derived from an EMBL/GenBank/DDBJ whole genome shotgun (WGS) entry which is preliminary data.</text>
</comment>